<dbReference type="InterPro" id="IPR002060">
    <property type="entry name" value="Squ/phyt_synthse"/>
</dbReference>
<keyword evidence="2" id="KW-1185">Reference proteome</keyword>
<comment type="caution">
    <text evidence="1">The sequence shown here is derived from an EMBL/GenBank/DDBJ whole genome shotgun (WGS) entry which is preliminary data.</text>
</comment>
<evidence type="ECO:0000313" key="2">
    <source>
        <dbReference type="Proteomes" id="UP000318590"/>
    </source>
</evidence>
<dbReference type="AlphaFoldDB" id="A0A547PXX0"/>
<accession>A0A547PXX0</accession>
<gene>
    <name evidence="1" type="ORF">FEV53_11355</name>
</gene>
<dbReference type="RefSeq" id="WP_142834921.1">
    <property type="nucleotide sequence ID" value="NZ_VFSV01000018.1"/>
</dbReference>
<evidence type="ECO:0000313" key="1">
    <source>
        <dbReference type="EMBL" id="TRD18949.1"/>
    </source>
</evidence>
<proteinExistence type="predicted"/>
<dbReference type="SUPFAM" id="SSF48576">
    <property type="entry name" value="Terpenoid synthases"/>
    <property type="match status" value="1"/>
</dbReference>
<name>A0A547PXX0_9RHOB</name>
<dbReference type="Proteomes" id="UP000318590">
    <property type="component" value="Unassembled WGS sequence"/>
</dbReference>
<dbReference type="InterPro" id="IPR008949">
    <property type="entry name" value="Isoprenoid_synthase_dom_sf"/>
</dbReference>
<organism evidence="1 2">
    <name type="scientific">Palleronia caenipelagi</name>
    <dbReference type="NCBI Taxonomy" id="2489174"/>
    <lineage>
        <taxon>Bacteria</taxon>
        <taxon>Pseudomonadati</taxon>
        <taxon>Pseudomonadota</taxon>
        <taxon>Alphaproteobacteria</taxon>
        <taxon>Rhodobacterales</taxon>
        <taxon>Roseobacteraceae</taxon>
        <taxon>Palleronia</taxon>
    </lineage>
</organism>
<dbReference type="Pfam" id="PF00494">
    <property type="entry name" value="SQS_PSY"/>
    <property type="match status" value="1"/>
</dbReference>
<reference evidence="1 2" key="1">
    <citation type="submission" date="2019-06" db="EMBL/GenBank/DDBJ databases">
        <title>Paenimaribius caenipelagi gen. nov., sp. nov., isolated from a tidal flat.</title>
        <authorList>
            <person name="Yoon J.-H."/>
        </authorList>
    </citation>
    <scope>NUCLEOTIDE SEQUENCE [LARGE SCALE GENOMIC DNA]</scope>
    <source>
        <strain evidence="1 2">JBTF-M29</strain>
    </source>
</reference>
<protein>
    <submittedName>
        <fullName evidence="1">Phytoene synthase</fullName>
    </submittedName>
</protein>
<dbReference type="Gene3D" id="1.10.600.10">
    <property type="entry name" value="Farnesyl Diphosphate Synthase"/>
    <property type="match status" value="1"/>
</dbReference>
<sequence>MTLQACAEFVRKGDPDRFRAVMAAPPAAREKLFPIYAMNVEVSRAPWVTQEPLIAEMRLQWWRDALDEIASGGPVRRHEVVTPLTEVLDAEGARLLDGVVVARRWDIAREPFVDTAALIRHLEATAGTLMWVAGRALGSDQEAPLRKIGTAGGVANWLVSVPSLKAHGLQPLPDESDSGIVALAREGQKLLSRVRGPGRIAALSASEAQPVLQRAIRDPGLVAGAALERPQAVRSARLLRLAMIGR</sequence>
<dbReference type="EMBL" id="VFSV01000018">
    <property type="protein sequence ID" value="TRD18949.1"/>
    <property type="molecule type" value="Genomic_DNA"/>
</dbReference>
<dbReference type="OrthoDB" id="9814909at2"/>